<evidence type="ECO:0000256" key="4">
    <source>
        <dbReference type="ARBA" id="ARBA00022840"/>
    </source>
</evidence>
<keyword evidence="6" id="KW-0472">Membrane</keyword>
<evidence type="ECO:0000313" key="8">
    <source>
        <dbReference type="EMBL" id="MBD1400874.1"/>
    </source>
</evidence>
<comment type="caution">
    <text evidence="8">The sequence shown here is derived from an EMBL/GenBank/DDBJ whole genome shotgun (WGS) entry which is preliminary data.</text>
</comment>
<evidence type="ECO:0000256" key="2">
    <source>
        <dbReference type="ARBA" id="ARBA00022475"/>
    </source>
</evidence>
<evidence type="ECO:0000313" key="9">
    <source>
        <dbReference type="Proteomes" id="UP000632828"/>
    </source>
</evidence>
<dbReference type="InterPro" id="IPR012693">
    <property type="entry name" value="ABC_transpr_PhnC"/>
</dbReference>
<dbReference type="EMBL" id="JACWUN010000009">
    <property type="protein sequence ID" value="MBD1400874.1"/>
    <property type="molecule type" value="Genomic_DNA"/>
</dbReference>
<dbReference type="GO" id="GO:0016020">
    <property type="term" value="C:membrane"/>
    <property type="evidence" value="ECO:0007669"/>
    <property type="project" value="InterPro"/>
</dbReference>
<dbReference type="InterPro" id="IPR027417">
    <property type="entry name" value="P-loop_NTPase"/>
</dbReference>
<dbReference type="InterPro" id="IPR017871">
    <property type="entry name" value="ABC_transporter-like_CS"/>
</dbReference>
<dbReference type="Gene3D" id="3.40.50.300">
    <property type="entry name" value="P-loop containing nucleotide triphosphate hydrolases"/>
    <property type="match status" value="1"/>
</dbReference>
<dbReference type="CDD" id="cd03256">
    <property type="entry name" value="ABC_PhnC_transporter"/>
    <property type="match status" value="1"/>
</dbReference>
<keyword evidence="1" id="KW-0813">Transport</keyword>
<dbReference type="GO" id="GO:0005524">
    <property type="term" value="F:ATP binding"/>
    <property type="evidence" value="ECO:0007669"/>
    <property type="project" value="UniProtKB-KW"/>
</dbReference>
<protein>
    <submittedName>
        <fullName evidence="8">Phosphonate ABC transporter ATP-binding protein</fullName>
    </submittedName>
</protein>
<dbReference type="InterPro" id="IPR050086">
    <property type="entry name" value="MetN_ABC_transporter-like"/>
</dbReference>
<dbReference type="PROSITE" id="PS50893">
    <property type="entry name" value="ABC_TRANSPORTER_2"/>
    <property type="match status" value="1"/>
</dbReference>
<dbReference type="InterPro" id="IPR003593">
    <property type="entry name" value="AAA+_ATPase"/>
</dbReference>
<keyword evidence="2" id="KW-1003">Cell membrane</keyword>
<organism evidence="8 9">
    <name type="scientific">Pelovirga terrestris</name>
    <dbReference type="NCBI Taxonomy" id="2771352"/>
    <lineage>
        <taxon>Bacteria</taxon>
        <taxon>Pseudomonadati</taxon>
        <taxon>Thermodesulfobacteriota</taxon>
        <taxon>Desulfuromonadia</taxon>
        <taxon>Geobacterales</taxon>
        <taxon>Geobacteraceae</taxon>
        <taxon>Pelovirga</taxon>
    </lineage>
</organism>
<dbReference type="SMART" id="SM00382">
    <property type="entry name" value="AAA"/>
    <property type="match status" value="1"/>
</dbReference>
<dbReference type="Proteomes" id="UP000632828">
    <property type="component" value="Unassembled WGS sequence"/>
</dbReference>
<dbReference type="GO" id="GO:0016887">
    <property type="term" value="F:ATP hydrolysis activity"/>
    <property type="evidence" value="ECO:0007669"/>
    <property type="project" value="InterPro"/>
</dbReference>
<keyword evidence="3" id="KW-0547">Nucleotide-binding</keyword>
<dbReference type="PANTHER" id="PTHR43166">
    <property type="entry name" value="AMINO ACID IMPORT ATP-BINDING PROTEIN"/>
    <property type="match status" value="1"/>
</dbReference>
<feature type="domain" description="ABC transporter" evidence="7">
    <location>
        <begin position="2"/>
        <end position="245"/>
    </location>
</feature>
<dbReference type="InterPro" id="IPR003439">
    <property type="entry name" value="ABC_transporter-like_ATP-bd"/>
</dbReference>
<name>A0A8J6UPP9_9BACT</name>
<dbReference type="AlphaFoldDB" id="A0A8J6UPP9"/>
<evidence type="ECO:0000259" key="7">
    <source>
        <dbReference type="PROSITE" id="PS50893"/>
    </source>
</evidence>
<dbReference type="NCBIfam" id="TIGR02315">
    <property type="entry name" value="ABC_phnC"/>
    <property type="match status" value="1"/>
</dbReference>
<accession>A0A8J6UPP9</accession>
<dbReference type="PROSITE" id="PS00211">
    <property type="entry name" value="ABC_TRANSPORTER_1"/>
    <property type="match status" value="1"/>
</dbReference>
<dbReference type="Pfam" id="PF00005">
    <property type="entry name" value="ABC_tran"/>
    <property type="match status" value="1"/>
</dbReference>
<dbReference type="SUPFAM" id="SSF52540">
    <property type="entry name" value="P-loop containing nucleoside triphosphate hydrolases"/>
    <property type="match status" value="1"/>
</dbReference>
<keyword evidence="5" id="KW-1278">Translocase</keyword>
<evidence type="ECO:0000256" key="1">
    <source>
        <dbReference type="ARBA" id="ARBA00022448"/>
    </source>
</evidence>
<keyword evidence="4 8" id="KW-0067">ATP-binding</keyword>
<sequence>MIQFEALTKQFADGTLAMHNINLEIPKGQFCVLLGPSGAGKSTLLRSLNGLVEPTSGRIIFAGRPITGRQDLLFMRRRVAMVHQSFNLVPRLTVLTNVLCGLLGRASLIKSLLGVFPREQKHNACRLIESVGLSEEHVYRKASGLSGGQQQRVGIARAFIGDPEVVLADEPVASLDPRISRDIMQLLRNASQARNATVLCSLHQVDLAREFADRIVAMKTGRVVFDGSPSDLTDEVLGEIYGDEQSGSRQAEGASTIKGMLGLGSNRLGEAA</sequence>
<keyword evidence="9" id="KW-1185">Reference proteome</keyword>
<reference evidence="8" key="1">
    <citation type="submission" date="2020-09" db="EMBL/GenBank/DDBJ databases">
        <title>Pelobacter alkaliphilus sp. nov., a novel anaerobic arsenate-reducing bacterium from terrestrial mud volcano.</title>
        <authorList>
            <person name="Khomyakova M.A."/>
            <person name="Merkel A.Y."/>
            <person name="Slobodkin A.I."/>
        </authorList>
    </citation>
    <scope>NUCLEOTIDE SEQUENCE</scope>
    <source>
        <strain evidence="8">M08fum</strain>
    </source>
</reference>
<dbReference type="GO" id="GO:0015416">
    <property type="term" value="F:ABC-type phosphonate transporter activity"/>
    <property type="evidence" value="ECO:0007669"/>
    <property type="project" value="InterPro"/>
</dbReference>
<evidence type="ECO:0000256" key="3">
    <source>
        <dbReference type="ARBA" id="ARBA00022741"/>
    </source>
</evidence>
<evidence type="ECO:0000256" key="5">
    <source>
        <dbReference type="ARBA" id="ARBA00022967"/>
    </source>
</evidence>
<dbReference type="PANTHER" id="PTHR43166:SF6">
    <property type="entry name" value="PHOSPHONATES IMPORT ATP-BINDING PROTEIN PHNC"/>
    <property type="match status" value="1"/>
</dbReference>
<gene>
    <name evidence="8" type="primary">phnC</name>
    <name evidence="8" type="ORF">ICT70_09340</name>
</gene>
<evidence type="ECO:0000256" key="6">
    <source>
        <dbReference type="ARBA" id="ARBA00023136"/>
    </source>
</evidence>
<dbReference type="RefSeq" id="WP_191155864.1">
    <property type="nucleotide sequence ID" value="NZ_JACWUN010000009.1"/>
</dbReference>
<proteinExistence type="predicted"/>